<dbReference type="SUPFAM" id="SSF54518">
    <property type="entry name" value="Tubby C-terminal domain-like"/>
    <property type="match status" value="1"/>
</dbReference>
<dbReference type="PANTHER" id="PTHR31087:SF161">
    <property type="entry name" value="TUBBY C 2 FAMILY PROTEIN"/>
    <property type="match status" value="1"/>
</dbReference>
<feature type="signal peptide" evidence="3">
    <location>
        <begin position="1"/>
        <end position="25"/>
    </location>
</feature>
<reference evidence="4" key="1">
    <citation type="submission" date="2021-01" db="EMBL/GenBank/DDBJ databases">
        <authorList>
            <person name="Corre E."/>
            <person name="Pelletier E."/>
            <person name="Niang G."/>
            <person name="Scheremetjew M."/>
            <person name="Finn R."/>
            <person name="Kale V."/>
            <person name="Holt S."/>
            <person name="Cochrane G."/>
            <person name="Meng A."/>
            <person name="Brown T."/>
            <person name="Cohen L."/>
        </authorList>
    </citation>
    <scope>NUCLEOTIDE SEQUENCE</scope>
    <source>
        <strain evidence="5">GSO104</strain>
        <strain evidence="4">Pop2</strain>
    </source>
</reference>
<keyword evidence="3" id="KW-0732">Signal</keyword>
<dbReference type="InterPro" id="IPR007612">
    <property type="entry name" value="LOR"/>
</dbReference>
<organism evidence="4">
    <name type="scientific">Ditylum brightwellii</name>
    <dbReference type="NCBI Taxonomy" id="49249"/>
    <lineage>
        <taxon>Eukaryota</taxon>
        <taxon>Sar</taxon>
        <taxon>Stramenopiles</taxon>
        <taxon>Ochrophyta</taxon>
        <taxon>Bacillariophyta</taxon>
        <taxon>Mediophyceae</taxon>
        <taxon>Lithodesmiophycidae</taxon>
        <taxon>Lithodesmiales</taxon>
        <taxon>Lithodesmiaceae</taxon>
        <taxon>Ditylum</taxon>
    </lineage>
</organism>
<evidence type="ECO:0000313" key="4">
    <source>
        <dbReference type="EMBL" id="CAD9314405.1"/>
    </source>
</evidence>
<dbReference type="EMBL" id="HBGN01001269">
    <property type="protein sequence ID" value="CAD9314405.1"/>
    <property type="molecule type" value="Transcribed_RNA"/>
</dbReference>
<evidence type="ECO:0000256" key="2">
    <source>
        <dbReference type="SAM" id="MobiDB-lite"/>
    </source>
</evidence>
<dbReference type="PROSITE" id="PS51257">
    <property type="entry name" value="PROKAR_LIPOPROTEIN"/>
    <property type="match status" value="1"/>
</dbReference>
<protein>
    <recommendedName>
        <fullName evidence="6">Phospholipid scramblase</fullName>
    </recommendedName>
</protein>
<proteinExistence type="inferred from homology"/>
<evidence type="ECO:0008006" key="6">
    <source>
        <dbReference type="Google" id="ProtNLM"/>
    </source>
</evidence>
<accession>A0A6V2P6M8</accession>
<dbReference type="AlphaFoldDB" id="A0A6V2P6M8"/>
<dbReference type="InterPro" id="IPR025659">
    <property type="entry name" value="Tubby-like_C"/>
</dbReference>
<feature type="chain" id="PRO_5036192635" description="Phospholipid scramblase" evidence="3">
    <location>
        <begin position="26"/>
        <end position="284"/>
    </location>
</feature>
<dbReference type="EMBL" id="HBNS01056846">
    <property type="protein sequence ID" value="CAE4660630.1"/>
    <property type="molecule type" value="Transcribed_RNA"/>
</dbReference>
<gene>
    <name evidence="5" type="ORF">DBRI00130_LOCUS40912</name>
    <name evidence="4" type="ORF">DBRI1063_LOCUS811</name>
</gene>
<evidence type="ECO:0000256" key="1">
    <source>
        <dbReference type="ARBA" id="ARBA00005437"/>
    </source>
</evidence>
<evidence type="ECO:0000256" key="3">
    <source>
        <dbReference type="SAM" id="SignalP"/>
    </source>
</evidence>
<dbReference type="InterPro" id="IPR038595">
    <property type="entry name" value="LOR_sf"/>
</dbReference>
<dbReference type="Pfam" id="PF04525">
    <property type="entry name" value="LOR"/>
    <property type="match status" value="1"/>
</dbReference>
<feature type="compositionally biased region" description="Low complexity" evidence="2">
    <location>
        <begin position="68"/>
        <end position="86"/>
    </location>
</feature>
<feature type="region of interest" description="Disordered" evidence="2">
    <location>
        <begin position="67"/>
        <end position="87"/>
    </location>
</feature>
<dbReference type="PANTHER" id="PTHR31087">
    <property type="match status" value="1"/>
</dbReference>
<comment type="similarity">
    <text evidence="1">Belongs to the LOR family.</text>
</comment>
<evidence type="ECO:0000313" key="5">
    <source>
        <dbReference type="EMBL" id="CAE4660630.1"/>
    </source>
</evidence>
<name>A0A6V2P6M8_9STRA</name>
<sequence>MRVQLLLSTAAISWSLQSCSMLASGFTTTTNTLPKFTIKSPTFSSQRSSSLQMNLLDDAMDMLSGGKLTPQTSLPYSPPLSSTSSISHDDTPRVFAVKERAISFTGEDFDVFDASTNQEFLTIRGAMLHLPGKDKMRIHDHESGEEVAVLDRKLIAATPTYDIYRGGMNAEKIGWIEKKLIALTDTFDVYMEGKGGFGVTGLFKPDPAYRISGDFLDRNFVMKTGETGEVVAKVQMDGWIQFDAFNHYQVQVAPGMDACLVLAVTAAIDEEFDEEHKERKKSMM</sequence>
<dbReference type="Gene3D" id="2.40.160.200">
    <property type="entry name" value="LURP1-related"/>
    <property type="match status" value="1"/>
</dbReference>